<comment type="similarity">
    <text evidence="3 11">Belongs to the iron-sulfur dependent L-serine dehydratase family.</text>
</comment>
<accession>A0A7W8H7P2</accession>
<keyword evidence="9 11" id="KW-0456">Lyase</keyword>
<organism evidence="13 14">
    <name type="scientific">Catenibacillus scindens</name>
    <dbReference type="NCBI Taxonomy" id="673271"/>
    <lineage>
        <taxon>Bacteria</taxon>
        <taxon>Bacillati</taxon>
        <taxon>Bacillota</taxon>
        <taxon>Clostridia</taxon>
        <taxon>Lachnospirales</taxon>
        <taxon>Lachnospiraceae</taxon>
        <taxon>Catenibacillus</taxon>
    </lineage>
</organism>
<evidence type="ECO:0000256" key="1">
    <source>
        <dbReference type="ARBA" id="ARBA00001966"/>
    </source>
</evidence>
<dbReference type="InterPro" id="IPR051318">
    <property type="entry name" value="Fe-S_L-Ser"/>
</dbReference>
<evidence type="ECO:0000313" key="13">
    <source>
        <dbReference type="EMBL" id="MBB5263252.1"/>
    </source>
</evidence>
<evidence type="ECO:0000256" key="4">
    <source>
        <dbReference type="ARBA" id="ARBA00022432"/>
    </source>
</evidence>
<evidence type="ECO:0000256" key="9">
    <source>
        <dbReference type="ARBA" id="ARBA00023239"/>
    </source>
</evidence>
<evidence type="ECO:0000259" key="12">
    <source>
        <dbReference type="Pfam" id="PF03313"/>
    </source>
</evidence>
<dbReference type="InterPro" id="IPR004642">
    <property type="entry name" value="Ser_deHydtase_asu"/>
</dbReference>
<evidence type="ECO:0000256" key="10">
    <source>
        <dbReference type="ARBA" id="ARBA00049406"/>
    </source>
</evidence>
<dbReference type="Pfam" id="PF03313">
    <property type="entry name" value="SDH_alpha"/>
    <property type="match status" value="1"/>
</dbReference>
<dbReference type="GO" id="GO:0003941">
    <property type="term" value="F:L-serine ammonia-lyase activity"/>
    <property type="evidence" value="ECO:0007669"/>
    <property type="project" value="UniProtKB-UniRule"/>
</dbReference>
<dbReference type="PANTHER" id="PTHR30182:SF1">
    <property type="entry name" value="L-SERINE DEHYDRATASE 1"/>
    <property type="match status" value="1"/>
</dbReference>
<reference evidence="13 14" key="1">
    <citation type="submission" date="2020-08" db="EMBL/GenBank/DDBJ databases">
        <title>Genomic Encyclopedia of Type Strains, Phase IV (KMG-IV): sequencing the most valuable type-strain genomes for metagenomic binning, comparative biology and taxonomic classification.</title>
        <authorList>
            <person name="Goeker M."/>
        </authorList>
    </citation>
    <scope>NUCLEOTIDE SEQUENCE [LARGE SCALE GENOMIC DNA]</scope>
    <source>
        <strain evidence="13 14">DSM 106146</strain>
    </source>
</reference>
<comment type="caution">
    <text evidence="13">The sequence shown here is derived from an EMBL/GenBank/DDBJ whole genome shotgun (WGS) entry which is preliminary data.</text>
</comment>
<keyword evidence="7 11" id="KW-0408">Iron</keyword>
<dbReference type="Proteomes" id="UP000543642">
    <property type="component" value="Unassembled WGS sequence"/>
</dbReference>
<dbReference type="EC" id="4.3.1.17" evidence="11"/>
<evidence type="ECO:0000256" key="11">
    <source>
        <dbReference type="RuleBase" id="RU366059"/>
    </source>
</evidence>
<dbReference type="GO" id="GO:0051539">
    <property type="term" value="F:4 iron, 4 sulfur cluster binding"/>
    <property type="evidence" value="ECO:0007669"/>
    <property type="project" value="UniProtKB-UniRule"/>
</dbReference>
<sequence>MYTTVSELCKLSETEGKALWEIVLENEIKTMEKTREDIFAGLKSRFEVMENSAHKALEQPFSTVGDLIRGTALIQNRYTVENGGLCGPFINRAMALALSSCEINGAMGKICAAPTAGSCGILPAVLISVRDRLGLDDQKVYEGMLTAAGIGAVVMKNATVAGAEGGCQAECGVAAAMAAAAAVHMSQGTSQMCANACGFALMNVMGLVCDPVAGLVQLPCALRNASQTVNALISADMALSGAPCLIPADEIIEAMYRVGKALPVSLKETGEGGLAATPTGQAIRKKIFGKL</sequence>
<evidence type="ECO:0000256" key="3">
    <source>
        <dbReference type="ARBA" id="ARBA00008636"/>
    </source>
</evidence>
<keyword evidence="5 11" id="KW-0004">4Fe-4S</keyword>
<keyword evidence="14" id="KW-1185">Reference proteome</keyword>
<comment type="catalytic activity">
    <reaction evidence="10 11">
        <text>L-serine = pyruvate + NH4(+)</text>
        <dbReference type="Rhea" id="RHEA:19169"/>
        <dbReference type="ChEBI" id="CHEBI:15361"/>
        <dbReference type="ChEBI" id="CHEBI:28938"/>
        <dbReference type="ChEBI" id="CHEBI:33384"/>
        <dbReference type="EC" id="4.3.1.17"/>
    </reaction>
</comment>
<dbReference type="AlphaFoldDB" id="A0A7W8H7P2"/>
<protein>
    <recommendedName>
        <fullName evidence="11">L-serine dehydratase</fullName>
        <ecNumber evidence="11">4.3.1.17</ecNumber>
    </recommendedName>
</protein>
<name>A0A7W8H7P2_9FIRM</name>
<dbReference type="EMBL" id="JACHFW010000001">
    <property type="protein sequence ID" value="MBB5263252.1"/>
    <property type="molecule type" value="Genomic_DNA"/>
</dbReference>
<dbReference type="NCBIfam" id="TIGR00718">
    <property type="entry name" value="sda_alpha"/>
    <property type="match status" value="1"/>
</dbReference>
<evidence type="ECO:0000256" key="5">
    <source>
        <dbReference type="ARBA" id="ARBA00022485"/>
    </source>
</evidence>
<dbReference type="GO" id="GO:0046872">
    <property type="term" value="F:metal ion binding"/>
    <property type="evidence" value="ECO:0007669"/>
    <property type="project" value="UniProtKB-KW"/>
</dbReference>
<evidence type="ECO:0000256" key="7">
    <source>
        <dbReference type="ARBA" id="ARBA00023004"/>
    </source>
</evidence>
<keyword evidence="6 11" id="KW-0479">Metal-binding</keyword>
<comment type="cofactor">
    <cofactor evidence="1 11">
        <name>[4Fe-4S] cluster</name>
        <dbReference type="ChEBI" id="CHEBI:49883"/>
    </cofactor>
</comment>
<feature type="domain" description="Serine dehydratase-like alpha subunit" evidence="12">
    <location>
        <begin position="15"/>
        <end position="275"/>
    </location>
</feature>
<comment type="pathway">
    <text evidence="2">Carbohydrate biosynthesis; gluconeogenesis.</text>
</comment>
<dbReference type="GO" id="GO:0006094">
    <property type="term" value="P:gluconeogenesis"/>
    <property type="evidence" value="ECO:0007669"/>
    <property type="project" value="UniProtKB-KW"/>
</dbReference>
<dbReference type="InterPro" id="IPR005130">
    <property type="entry name" value="Ser_deHydtase-like_asu"/>
</dbReference>
<dbReference type="RefSeq" id="WP_183770779.1">
    <property type="nucleotide sequence ID" value="NZ_JACHFW010000001.1"/>
</dbReference>
<dbReference type="PANTHER" id="PTHR30182">
    <property type="entry name" value="L-SERINE DEHYDRATASE"/>
    <property type="match status" value="1"/>
</dbReference>
<evidence type="ECO:0000256" key="8">
    <source>
        <dbReference type="ARBA" id="ARBA00023014"/>
    </source>
</evidence>
<proteinExistence type="inferred from homology"/>
<evidence type="ECO:0000256" key="2">
    <source>
        <dbReference type="ARBA" id="ARBA00004742"/>
    </source>
</evidence>
<evidence type="ECO:0000313" key="14">
    <source>
        <dbReference type="Proteomes" id="UP000543642"/>
    </source>
</evidence>
<evidence type="ECO:0000256" key="6">
    <source>
        <dbReference type="ARBA" id="ARBA00022723"/>
    </source>
</evidence>
<keyword evidence="8 11" id="KW-0411">Iron-sulfur</keyword>
<gene>
    <name evidence="13" type="ORF">HNP82_000346</name>
</gene>
<keyword evidence="4 11" id="KW-0312">Gluconeogenesis</keyword>